<dbReference type="Gramene" id="PUZ61980">
    <property type="protein sequence ID" value="PUZ61980"/>
    <property type="gene ID" value="GQ55_4G321800"/>
</dbReference>
<organism evidence="2 3">
    <name type="scientific">Panicum hallii var. hallii</name>
    <dbReference type="NCBI Taxonomy" id="1504633"/>
    <lineage>
        <taxon>Eukaryota</taxon>
        <taxon>Viridiplantae</taxon>
        <taxon>Streptophyta</taxon>
        <taxon>Embryophyta</taxon>
        <taxon>Tracheophyta</taxon>
        <taxon>Spermatophyta</taxon>
        <taxon>Magnoliopsida</taxon>
        <taxon>Liliopsida</taxon>
        <taxon>Poales</taxon>
        <taxon>Poaceae</taxon>
        <taxon>PACMAD clade</taxon>
        <taxon>Panicoideae</taxon>
        <taxon>Panicodae</taxon>
        <taxon>Paniceae</taxon>
        <taxon>Panicinae</taxon>
        <taxon>Panicum</taxon>
        <taxon>Panicum sect. Panicum</taxon>
    </lineage>
</organism>
<dbReference type="Proteomes" id="UP000244336">
    <property type="component" value="Chromosome 4"/>
</dbReference>
<feature type="compositionally biased region" description="Basic and acidic residues" evidence="1">
    <location>
        <begin position="1"/>
        <end position="14"/>
    </location>
</feature>
<feature type="compositionally biased region" description="Basic residues" evidence="1">
    <location>
        <begin position="34"/>
        <end position="51"/>
    </location>
</feature>
<gene>
    <name evidence="2" type="ORF">GQ55_4G321800</name>
</gene>
<dbReference type="AlphaFoldDB" id="A0A2T7E2A9"/>
<protein>
    <submittedName>
        <fullName evidence="2">Uncharacterized protein</fullName>
    </submittedName>
</protein>
<feature type="compositionally biased region" description="Basic and acidic residues" evidence="1">
    <location>
        <begin position="22"/>
        <end position="33"/>
    </location>
</feature>
<evidence type="ECO:0000313" key="2">
    <source>
        <dbReference type="EMBL" id="PUZ61980.1"/>
    </source>
</evidence>
<accession>A0A2T7E2A9</accession>
<evidence type="ECO:0000313" key="3">
    <source>
        <dbReference type="Proteomes" id="UP000244336"/>
    </source>
</evidence>
<proteinExistence type="predicted"/>
<evidence type="ECO:0000256" key="1">
    <source>
        <dbReference type="SAM" id="MobiDB-lite"/>
    </source>
</evidence>
<feature type="region of interest" description="Disordered" evidence="1">
    <location>
        <begin position="1"/>
        <end position="63"/>
    </location>
</feature>
<name>A0A2T7E2A9_9POAL</name>
<dbReference type="EMBL" id="CM009752">
    <property type="protein sequence ID" value="PUZ61980.1"/>
    <property type="molecule type" value="Genomic_DNA"/>
</dbReference>
<reference evidence="2 3" key="1">
    <citation type="submission" date="2018-04" db="EMBL/GenBank/DDBJ databases">
        <title>WGS assembly of Panicum hallii var. hallii HAL2.</title>
        <authorList>
            <person name="Lovell J."/>
            <person name="Jenkins J."/>
            <person name="Lowry D."/>
            <person name="Mamidi S."/>
            <person name="Sreedasyam A."/>
            <person name="Weng X."/>
            <person name="Barry K."/>
            <person name="Bonette J."/>
            <person name="Campitelli B."/>
            <person name="Daum C."/>
            <person name="Gordon S."/>
            <person name="Gould B."/>
            <person name="Lipzen A."/>
            <person name="MacQueen A."/>
            <person name="Palacio-Mejia J."/>
            <person name="Plott C."/>
            <person name="Shakirov E."/>
            <person name="Shu S."/>
            <person name="Yoshinaga Y."/>
            <person name="Zane M."/>
            <person name="Rokhsar D."/>
            <person name="Grimwood J."/>
            <person name="Schmutz J."/>
            <person name="Juenger T."/>
        </authorList>
    </citation>
    <scope>NUCLEOTIDE SEQUENCE [LARGE SCALE GENOMIC DNA]</scope>
    <source>
        <strain evidence="3">cv. HAL2</strain>
    </source>
</reference>
<sequence>MDQSHRDAGAERGRGQASRRPAGAERRPPEPRRSGGRRGRRQRLPRRRRPPGSRPAAGGDQVILQSRMSAKEWCLDSSSFSCVRTIRHLFCKNIRMASPAHSRGKGIFCCIQVTN</sequence>
<keyword evidence="3" id="KW-1185">Reference proteome</keyword>